<keyword evidence="2 4" id="KW-0808">Transferase</keyword>
<dbReference type="Pfam" id="PF02391">
    <property type="entry name" value="MoaE"/>
    <property type="match status" value="1"/>
</dbReference>
<comment type="caution">
    <text evidence="5">The sequence shown here is derived from an EMBL/GenBank/DDBJ whole genome shotgun (WGS) entry which is preliminary data.</text>
</comment>
<feature type="binding site" evidence="4">
    <location>
        <position position="123"/>
    </location>
    <ligand>
        <name>substrate</name>
    </ligand>
</feature>
<evidence type="ECO:0000256" key="1">
    <source>
        <dbReference type="ARBA" id="ARBA00022490"/>
    </source>
</evidence>
<dbReference type="HAMAP" id="MF_03052">
    <property type="entry name" value="MOC2B"/>
    <property type="match status" value="1"/>
</dbReference>
<evidence type="ECO:0000256" key="2">
    <source>
        <dbReference type="ARBA" id="ARBA00022679"/>
    </source>
</evidence>
<evidence type="ECO:0000313" key="6">
    <source>
        <dbReference type="Proteomes" id="UP001370490"/>
    </source>
</evidence>
<dbReference type="Gene3D" id="3.90.1170.40">
    <property type="entry name" value="Molybdopterin biosynthesis MoaE subunit"/>
    <property type="match status" value="1"/>
</dbReference>
<dbReference type="FunFam" id="3.90.1170.40:FF:000002">
    <property type="entry name" value="Molybdopterin synthase catalytic subunit"/>
    <property type="match status" value="1"/>
</dbReference>
<feature type="binding site" evidence="4">
    <location>
        <begin position="107"/>
        <end position="108"/>
    </location>
    <ligand>
        <name>substrate</name>
    </ligand>
</feature>
<organism evidence="5 6">
    <name type="scientific">Dillenia turbinata</name>
    <dbReference type="NCBI Taxonomy" id="194707"/>
    <lineage>
        <taxon>Eukaryota</taxon>
        <taxon>Viridiplantae</taxon>
        <taxon>Streptophyta</taxon>
        <taxon>Embryophyta</taxon>
        <taxon>Tracheophyta</taxon>
        <taxon>Spermatophyta</taxon>
        <taxon>Magnoliopsida</taxon>
        <taxon>eudicotyledons</taxon>
        <taxon>Gunneridae</taxon>
        <taxon>Pentapetalae</taxon>
        <taxon>Dilleniales</taxon>
        <taxon>Dilleniaceae</taxon>
        <taxon>Dillenia</taxon>
    </lineage>
</organism>
<feature type="binding site" evidence="4">
    <location>
        <begin position="130"/>
        <end position="132"/>
    </location>
    <ligand>
        <name>substrate</name>
    </ligand>
</feature>
<dbReference type="GO" id="GO:0030366">
    <property type="term" value="F:molybdopterin synthase activity"/>
    <property type="evidence" value="ECO:0007669"/>
    <property type="project" value="UniProtKB-UniRule"/>
</dbReference>
<dbReference type="GO" id="GO:1990140">
    <property type="term" value="C:molybdopterin synthase complex"/>
    <property type="evidence" value="ECO:0007669"/>
    <property type="project" value="UniProtKB-UniRule"/>
</dbReference>
<sequence>MAEDENTLIEILEEHNPIDIVKYINSVSAPEAGAVATFSGTTRDTFDGKTVLELKYEAYVPMAIRCLKSICSSSRSKWNLKSIAVAHRLGPVPVGETSVFIAISAVHRTDALDACKFLIDEIKASVPIWKKEVYTNGEVWKENSEFLERRLELENTLEDDGKVWCGKKVNDDSHSSRGCCGHKIKIEDEAATNSR</sequence>
<dbReference type="InterPro" id="IPR003448">
    <property type="entry name" value="Mopterin_biosynth_MoaE"/>
</dbReference>
<evidence type="ECO:0000256" key="3">
    <source>
        <dbReference type="ARBA" id="ARBA00023150"/>
    </source>
</evidence>
<dbReference type="CDD" id="cd00756">
    <property type="entry name" value="MoaE"/>
    <property type="match status" value="1"/>
</dbReference>
<comment type="subcellular location">
    <subcellularLocation>
        <location evidence="4">Cytoplasm</location>
    </subcellularLocation>
</comment>
<dbReference type="AlphaFoldDB" id="A0AAN8Z5C7"/>
<dbReference type="GO" id="GO:0006777">
    <property type="term" value="P:Mo-molybdopterin cofactor biosynthetic process"/>
    <property type="evidence" value="ECO:0007669"/>
    <property type="project" value="UniProtKB-UniRule"/>
</dbReference>
<accession>A0AAN8Z5C7</accession>
<dbReference type="PANTHER" id="PTHR23404">
    <property type="entry name" value="MOLYBDOPTERIN SYNTHASE RELATED"/>
    <property type="match status" value="1"/>
</dbReference>
<keyword evidence="6" id="KW-1185">Reference proteome</keyword>
<evidence type="ECO:0000313" key="5">
    <source>
        <dbReference type="EMBL" id="KAK6925502.1"/>
    </source>
</evidence>
<comment type="function">
    <text evidence="4">Catalytic subunit of the molybdopterin synthase complex, a complex that catalyzes the conversion of precursor Z into molybdopterin. Acts by mediating the incorporation of 2 sulfur atoms from thiocarboxylated MOCS2A into precursor Z to generate a dithiolene group.</text>
</comment>
<comment type="pathway">
    <text evidence="4">Cofactor biosynthesis; molybdopterin biosynthesis.</text>
</comment>
<dbReference type="EMBL" id="JBAMMX010000015">
    <property type="protein sequence ID" value="KAK6925502.1"/>
    <property type="molecule type" value="Genomic_DNA"/>
</dbReference>
<evidence type="ECO:0000256" key="4">
    <source>
        <dbReference type="HAMAP-Rule" id="MF_03052"/>
    </source>
</evidence>
<dbReference type="Proteomes" id="UP001370490">
    <property type="component" value="Unassembled WGS sequence"/>
</dbReference>
<keyword evidence="1 4" id="KW-0963">Cytoplasm</keyword>
<name>A0AAN8Z5C7_9MAGN</name>
<dbReference type="InterPro" id="IPR036563">
    <property type="entry name" value="MoaE_sf"/>
</dbReference>
<proteinExistence type="inferred from homology"/>
<comment type="similarity">
    <text evidence="4">Belongs to the MoaE family. MOCS2B subfamily.</text>
</comment>
<dbReference type="SUPFAM" id="SSF54690">
    <property type="entry name" value="Molybdopterin synthase subunit MoaE"/>
    <property type="match status" value="1"/>
</dbReference>
<comment type="catalytic activity">
    <reaction evidence="4">
        <text>2 [molybdopterin-synthase sulfur-carrier protein]-C-terminal-Gly-aminoethanethioate + cyclic pyranopterin phosphate + H2O = molybdopterin + 2 [molybdopterin-synthase sulfur-carrier protein]-C-terminal Gly-Gly + 2 H(+)</text>
        <dbReference type="Rhea" id="RHEA:26333"/>
        <dbReference type="Rhea" id="RHEA-COMP:12202"/>
        <dbReference type="Rhea" id="RHEA-COMP:19907"/>
        <dbReference type="ChEBI" id="CHEBI:15377"/>
        <dbReference type="ChEBI" id="CHEBI:15378"/>
        <dbReference type="ChEBI" id="CHEBI:58698"/>
        <dbReference type="ChEBI" id="CHEBI:59648"/>
        <dbReference type="ChEBI" id="CHEBI:90778"/>
        <dbReference type="ChEBI" id="CHEBI:232372"/>
        <dbReference type="EC" id="2.8.1.12"/>
    </reaction>
</comment>
<keyword evidence="3 4" id="KW-0501">Molybdenum cofactor biosynthesis</keyword>
<reference evidence="5 6" key="1">
    <citation type="submission" date="2023-12" db="EMBL/GenBank/DDBJ databases">
        <title>A high-quality genome assembly for Dillenia turbinata (Dilleniales).</title>
        <authorList>
            <person name="Chanderbali A."/>
        </authorList>
    </citation>
    <scope>NUCLEOTIDE SEQUENCE [LARGE SCALE GENOMIC DNA]</scope>
    <source>
        <strain evidence="5">LSX21</strain>
        <tissue evidence="5">Leaf</tissue>
    </source>
</reference>
<comment type="subunit">
    <text evidence="4">Heterotetramer; composed of 2 small (MOCS2A) and 2 large (MOCS2B) subunits.</text>
</comment>
<protein>
    <recommendedName>
        <fullName evidence="4">Molybdopterin synthase catalytic subunit</fullName>
        <ecNumber evidence="4">2.8.1.12</ecNumber>
    </recommendedName>
    <alternativeName>
        <fullName evidence="4">Molybdenum cofactor synthesis protein 2 large subunit</fullName>
    </alternativeName>
    <alternativeName>
        <fullName evidence="4">Molybdenum cofactor synthesis protein 2B</fullName>
        <shortName evidence="4">MOCS2B</shortName>
    </alternativeName>
</protein>
<gene>
    <name evidence="5" type="ORF">RJ641_007221</name>
</gene>
<dbReference type="EC" id="2.8.1.12" evidence="4"/>
<dbReference type="InterPro" id="IPR028888">
    <property type="entry name" value="MOCS2B_euk"/>
</dbReference>